<feature type="non-terminal residue" evidence="1">
    <location>
        <position position="81"/>
    </location>
</feature>
<dbReference type="AlphaFoldDB" id="A0A8S3BH23"/>
<evidence type="ECO:0000313" key="2">
    <source>
        <dbReference type="Proteomes" id="UP000676336"/>
    </source>
</evidence>
<accession>A0A8S3BH23</accession>
<proteinExistence type="predicted"/>
<dbReference type="Proteomes" id="UP000676336">
    <property type="component" value="Unassembled WGS sequence"/>
</dbReference>
<evidence type="ECO:0000313" key="1">
    <source>
        <dbReference type="EMBL" id="CAF4817708.1"/>
    </source>
</evidence>
<feature type="non-terminal residue" evidence="1">
    <location>
        <position position="1"/>
    </location>
</feature>
<organism evidence="1 2">
    <name type="scientific">Rotaria magnacalcarata</name>
    <dbReference type="NCBI Taxonomy" id="392030"/>
    <lineage>
        <taxon>Eukaryota</taxon>
        <taxon>Metazoa</taxon>
        <taxon>Spiralia</taxon>
        <taxon>Gnathifera</taxon>
        <taxon>Rotifera</taxon>
        <taxon>Eurotatoria</taxon>
        <taxon>Bdelloidea</taxon>
        <taxon>Philodinida</taxon>
        <taxon>Philodinidae</taxon>
        <taxon>Rotaria</taxon>
    </lineage>
</organism>
<dbReference type="EMBL" id="CAJOBI010152704">
    <property type="protein sequence ID" value="CAF4817708.1"/>
    <property type="molecule type" value="Genomic_DNA"/>
</dbReference>
<name>A0A8S3BH23_9BILA</name>
<sequence length="81" mass="9132">QDVQSPYERLSLTENLKANKNTPNDIVNHSPLTQQNESFPVIVALDNDNNKQQQYSQNATKSNQENLLFDTAVTIDVTKCP</sequence>
<comment type="caution">
    <text evidence="1">The sequence shown here is derived from an EMBL/GenBank/DDBJ whole genome shotgun (WGS) entry which is preliminary data.</text>
</comment>
<protein>
    <submittedName>
        <fullName evidence="1">Uncharacterized protein</fullName>
    </submittedName>
</protein>
<gene>
    <name evidence="1" type="ORF">SMN809_LOCUS47889</name>
</gene>
<reference evidence="1" key="1">
    <citation type="submission" date="2021-02" db="EMBL/GenBank/DDBJ databases">
        <authorList>
            <person name="Nowell W R."/>
        </authorList>
    </citation>
    <scope>NUCLEOTIDE SEQUENCE</scope>
</reference>